<evidence type="ECO:0000313" key="2">
    <source>
        <dbReference type="Proteomes" id="UP000237271"/>
    </source>
</evidence>
<dbReference type="Proteomes" id="UP000237271">
    <property type="component" value="Unassembled WGS sequence"/>
</dbReference>
<proteinExistence type="predicted"/>
<comment type="caution">
    <text evidence="1">The sequence shown here is derived from an EMBL/GenBank/DDBJ whole genome shotgun (WGS) entry which is preliminary data.</text>
</comment>
<keyword evidence="2" id="KW-1185">Reference proteome</keyword>
<gene>
    <name evidence="1" type="ORF">PHPALM_29227</name>
</gene>
<reference evidence="1 2" key="1">
    <citation type="journal article" date="2017" name="Genome Biol. Evol.">
        <title>Phytophthora megakarya and P. palmivora, closely related causal agents of cacao black pod rot, underwent increases in genome sizes and gene numbers by different mechanisms.</title>
        <authorList>
            <person name="Ali S.S."/>
            <person name="Shao J."/>
            <person name="Lary D.J."/>
            <person name="Kronmiller B."/>
            <person name="Shen D."/>
            <person name="Strem M.D."/>
            <person name="Amoako-Attah I."/>
            <person name="Akrofi A.Y."/>
            <person name="Begoude B.A."/>
            <person name="Ten Hoopen G.M."/>
            <person name="Coulibaly K."/>
            <person name="Kebe B.I."/>
            <person name="Melnick R.L."/>
            <person name="Guiltinan M.J."/>
            <person name="Tyler B.M."/>
            <person name="Meinhardt L.W."/>
            <person name="Bailey B.A."/>
        </authorList>
    </citation>
    <scope>NUCLEOTIDE SEQUENCE [LARGE SCALE GENOMIC DNA]</scope>
    <source>
        <strain evidence="2">sbr112.9</strain>
    </source>
</reference>
<accession>A0A2P4X844</accession>
<dbReference type="OrthoDB" id="162720at2759"/>
<dbReference type="EMBL" id="NCKW01015822">
    <property type="protein sequence ID" value="POM61724.1"/>
    <property type="molecule type" value="Genomic_DNA"/>
</dbReference>
<dbReference type="AlphaFoldDB" id="A0A2P4X844"/>
<evidence type="ECO:0000313" key="1">
    <source>
        <dbReference type="EMBL" id="POM61724.1"/>
    </source>
</evidence>
<name>A0A2P4X844_9STRA</name>
<protein>
    <submittedName>
        <fullName evidence="1">Uncharacterized protein</fullName>
    </submittedName>
</protein>
<sequence>MELMEAQDAVSVFLRELLGGKEYSEMEATRLQIRRPSRLKTLFTNIIGVVEESEQIRALEALISLIRSS</sequence>
<organism evidence="1 2">
    <name type="scientific">Phytophthora palmivora</name>
    <dbReference type="NCBI Taxonomy" id="4796"/>
    <lineage>
        <taxon>Eukaryota</taxon>
        <taxon>Sar</taxon>
        <taxon>Stramenopiles</taxon>
        <taxon>Oomycota</taxon>
        <taxon>Peronosporomycetes</taxon>
        <taxon>Peronosporales</taxon>
        <taxon>Peronosporaceae</taxon>
        <taxon>Phytophthora</taxon>
    </lineage>
</organism>
<feature type="non-terminal residue" evidence="1">
    <location>
        <position position="69"/>
    </location>
</feature>